<evidence type="ECO:0000313" key="3">
    <source>
        <dbReference type="EMBL" id="QEA15825.1"/>
    </source>
</evidence>
<accession>A0A5B8S5X4</accession>
<proteinExistence type="predicted"/>
<evidence type="ECO:0000259" key="2">
    <source>
        <dbReference type="Pfam" id="PF18922"/>
    </source>
</evidence>
<dbReference type="Pfam" id="PF18922">
    <property type="entry name" value="DUF5672"/>
    <property type="match status" value="1"/>
</dbReference>
<dbReference type="Proteomes" id="UP000321172">
    <property type="component" value="Chromosome"/>
</dbReference>
<gene>
    <name evidence="3" type="ORF">FRF71_06535</name>
</gene>
<organism evidence="3 4">
    <name type="scientific">Novosphingobium ginsenosidimutans</name>
    <dbReference type="NCBI Taxonomy" id="1176536"/>
    <lineage>
        <taxon>Bacteria</taxon>
        <taxon>Pseudomonadati</taxon>
        <taxon>Pseudomonadota</taxon>
        <taxon>Alphaproteobacteria</taxon>
        <taxon>Sphingomonadales</taxon>
        <taxon>Sphingomonadaceae</taxon>
        <taxon>Novosphingobium</taxon>
    </lineage>
</organism>
<protein>
    <recommendedName>
        <fullName evidence="2">DUF5672 domain-containing protein</fullName>
    </recommendedName>
</protein>
<evidence type="ECO:0000313" key="4">
    <source>
        <dbReference type="Proteomes" id="UP000321172"/>
    </source>
</evidence>
<feature type="signal peptide" evidence="1">
    <location>
        <begin position="1"/>
        <end position="20"/>
    </location>
</feature>
<feature type="chain" id="PRO_5023133643" description="DUF5672 domain-containing protein" evidence="1">
    <location>
        <begin position="21"/>
        <end position="252"/>
    </location>
</feature>
<evidence type="ECO:0000256" key="1">
    <source>
        <dbReference type="SAM" id="SignalP"/>
    </source>
</evidence>
<dbReference type="InterPro" id="IPR043729">
    <property type="entry name" value="DUF5672"/>
</dbReference>
<keyword evidence="4" id="KW-1185">Reference proteome</keyword>
<feature type="domain" description="DUF5672" evidence="2">
    <location>
        <begin position="58"/>
        <end position="186"/>
    </location>
</feature>
<dbReference type="OrthoDB" id="7391526at2"/>
<dbReference type="KEGG" id="ngf:FRF71_06535"/>
<name>A0A5B8S5X4_9SPHN</name>
<sequence>MARLALPQITLCAATSVNVAATIAAMQHSMALCDFGAAVLLTDQVPDLVPEGIEIRPIERLTSAEAYSRFMLAGEMAQHVATSHLLVVQWDGFVVSPAAWDADFLDFDYIGAIWPQFDDGAVVGNGGFSLRSKRLLEACKSLGLNDHPEDVTICRTHRLRLQHEFGIRFADPTTAARFSYERSSRTGAEFGFHGVFNLPEELGPDGFWQTYLALDDRRTLWPDFKALVWFIVRRKHGLRRALRMVCDRLGEH</sequence>
<reference evidence="3 4" key="1">
    <citation type="journal article" date="2013" name="J. Microbiol. Biotechnol.">
        <title>Novosphingobium ginsenosidimutans sp. nov., with the ability to convert ginsenoside.</title>
        <authorList>
            <person name="Kim J.K."/>
            <person name="He D."/>
            <person name="Liu Q.M."/>
            <person name="Park H.Y."/>
            <person name="Jung M.S."/>
            <person name="Yoon M.H."/>
            <person name="Kim S.C."/>
            <person name="Im W.T."/>
        </authorList>
    </citation>
    <scope>NUCLEOTIDE SEQUENCE [LARGE SCALE GENOMIC DNA]</scope>
    <source>
        <strain evidence="3 4">FW-6</strain>
    </source>
</reference>
<dbReference type="AlphaFoldDB" id="A0A5B8S5X4"/>
<dbReference type="EMBL" id="CP042345">
    <property type="protein sequence ID" value="QEA15825.1"/>
    <property type="molecule type" value="Genomic_DNA"/>
</dbReference>
<keyword evidence="1" id="KW-0732">Signal</keyword>